<dbReference type="Proteomes" id="UP000000768">
    <property type="component" value="Chromosome 7"/>
</dbReference>
<dbReference type="EMBL" id="CM000766">
    <property type="protein sequence ID" value="KXG25733.1"/>
    <property type="molecule type" value="Genomic_DNA"/>
</dbReference>
<reference evidence="2" key="3">
    <citation type="journal article" date="2018" name="Plant J.">
        <title>The Sorghum bicolor reference genome: improved assembly, gene annotations, a transcriptome atlas, and signatures of genome organization.</title>
        <authorList>
            <person name="McCormick R.F."/>
            <person name="Truong S.K."/>
            <person name="Sreedasyam A."/>
            <person name="Jenkins J."/>
            <person name="Shu S."/>
            <person name="Sims D."/>
            <person name="Kennedy M."/>
            <person name="Amirebrahimi M."/>
            <person name="Weers B.D."/>
            <person name="McKinley B."/>
            <person name="Mattison A."/>
            <person name="Morishige D.T."/>
            <person name="Grimwood J."/>
            <person name="Schmutz J."/>
            <person name="Mullet J.E."/>
        </authorList>
    </citation>
    <scope>NUCLEOTIDE SEQUENCE [LARGE SCALE GENOMIC DNA]</scope>
    <source>
        <strain evidence="2">cv. BTx623</strain>
    </source>
</reference>
<reference evidence="1" key="2">
    <citation type="submission" date="2017-02" db="EMBL/GenBank/DDBJ databases">
        <title>WGS assembly of Sorghum bicolor.</title>
        <authorList>
            <person name="Paterson A."/>
            <person name="Mullet J."/>
            <person name="Bowers J."/>
            <person name="Bruggmann R."/>
            <person name="Dubchak I."/>
            <person name="Grimwood J."/>
            <person name="Gundlach H."/>
            <person name="Haberer G."/>
            <person name="Hellsten U."/>
            <person name="Mitros T."/>
            <person name="Poliakov A."/>
            <person name="Schmutz J."/>
            <person name="Spannagl M."/>
            <person name="Tang H."/>
            <person name="Wang X."/>
            <person name="Wicker T."/>
            <person name="Bharti A."/>
            <person name="Chapman J."/>
            <person name="Feltus F."/>
            <person name="Gowik U."/>
            <person name="Grigoriev I."/>
            <person name="Lyons E."/>
            <person name="Maher C."/>
            <person name="Martis M."/>
            <person name="Narechania A."/>
            <person name="Otillar R."/>
            <person name="Penning B."/>
            <person name="Salamov A."/>
            <person name="Wang Y."/>
            <person name="Zhang L."/>
            <person name="Carpita N."/>
            <person name="Freeling M."/>
            <person name="Gingle A."/>
            <person name="Hash C."/>
            <person name="Keller B."/>
            <person name="Klein P."/>
            <person name="Kresovich S."/>
            <person name="Mccann M."/>
            <person name="Ming R."/>
            <person name="Peterson D."/>
            <person name="Rahman M."/>
            <person name="Ware D."/>
            <person name="Westhoff P."/>
            <person name="Mayer K."/>
            <person name="Messing J."/>
            <person name="Sims D."/>
            <person name="Jenkins J."/>
            <person name="Shu S."/>
            <person name="Rokhsar D."/>
        </authorList>
    </citation>
    <scope>NUCLEOTIDE SEQUENCE</scope>
</reference>
<dbReference type="Gramene" id="KXG25734">
    <property type="protein sequence ID" value="KXG25734"/>
    <property type="gene ID" value="SORBI_3007G226200"/>
</dbReference>
<dbReference type="AlphaFoldDB" id="A0A1B6PJ85"/>
<keyword evidence="2" id="KW-1185">Reference proteome</keyword>
<name>A0A1B6PJ85_SORBI</name>
<proteinExistence type="predicted"/>
<protein>
    <submittedName>
        <fullName evidence="1">Uncharacterized protein</fullName>
    </submittedName>
</protein>
<evidence type="ECO:0000313" key="1">
    <source>
        <dbReference type="EMBL" id="KXG25734.1"/>
    </source>
</evidence>
<reference evidence="1 2" key="1">
    <citation type="journal article" date="2009" name="Nature">
        <title>The Sorghum bicolor genome and the diversification of grasses.</title>
        <authorList>
            <person name="Paterson A.H."/>
            <person name="Bowers J.E."/>
            <person name="Bruggmann R."/>
            <person name="Dubchak I."/>
            <person name="Grimwood J."/>
            <person name="Gundlach H."/>
            <person name="Haberer G."/>
            <person name="Hellsten U."/>
            <person name="Mitros T."/>
            <person name="Poliakov A."/>
            <person name="Schmutz J."/>
            <person name="Spannagl M."/>
            <person name="Tang H."/>
            <person name="Wang X."/>
            <person name="Wicker T."/>
            <person name="Bharti A.K."/>
            <person name="Chapman J."/>
            <person name="Feltus F.A."/>
            <person name="Gowik U."/>
            <person name="Grigoriev I.V."/>
            <person name="Lyons E."/>
            <person name="Maher C.A."/>
            <person name="Martis M."/>
            <person name="Narechania A."/>
            <person name="Otillar R.P."/>
            <person name="Penning B.W."/>
            <person name="Salamov A.A."/>
            <person name="Wang Y."/>
            <person name="Zhang L."/>
            <person name="Carpita N.C."/>
            <person name="Freeling M."/>
            <person name="Gingle A.R."/>
            <person name="Hash C.T."/>
            <person name="Keller B."/>
            <person name="Klein P."/>
            <person name="Kresovich S."/>
            <person name="McCann M.C."/>
            <person name="Ming R."/>
            <person name="Peterson D.G."/>
            <person name="Mehboob-ur-Rahman"/>
            <person name="Ware D."/>
            <person name="Westhoff P."/>
            <person name="Mayer K.F."/>
            <person name="Messing J."/>
            <person name="Rokhsar D.S."/>
        </authorList>
    </citation>
    <scope>NUCLEOTIDE SEQUENCE [LARGE SCALE GENOMIC DNA]</scope>
    <source>
        <strain evidence="2">cv. BTx623</strain>
    </source>
</reference>
<gene>
    <name evidence="1" type="ORF">SORBI_3007G226200</name>
</gene>
<organism evidence="1 2">
    <name type="scientific">Sorghum bicolor</name>
    <name type="common">Sorghum</name>
    <name type="synonym">Sorghum vulgare</name>
    <dbReference type="NCBI Taxonomy" id="4558"/>
    <lineage>
        <taxon>Eukaryota</taxon>
        <taxon>Viridiplantae</taxon>
        <taxon>Streptophyta</taxon>
        <taxon>Embryophyta</taxon>
        <taxon>Tracheophyta</taxon>
        <taxon>Spermatophyta</taxon>
        <taxon>Magnoliopsida</taxon>
        <taxon>Liliopsida</taxon>
        <taxon>Poales</taxon>
        <taxon>Poaceae</taxon>
        <taxon>PACMAD clade</taxon>
        <taxon>Panicoideae</taxon>
        <taxon>Andropogonodae</taxon>
        <taxon>Andropogoneae</taxon>
        <taxon>Sorghinae</taxon>
        <taxon>Sorghum</taxon>
    </lineage>
</organism>
<evidence type="ECO:0000313" key="2">
    <source>
        <dbReference type="Proteomes" id="UP000000768"/>
    </source>
</evidence>
<sequence length="178" mass="20374">MDIFLVRHCFRPASVGLAVRPHPRLLGNNQSFSPFVRASAVIRKGRRQVLFLPFPFSERRRQALFSPPPFSSAVIRKRRRSRLWRDSVPGRELRRDHNRDESSVGAAAKRCSRPWWDPLPGRERRRDRDERGSSWSSKGVAAWRGACWLSTRGCDGIARGPTGSSSSTWIHCAGERLR</sequence>
<accession>A0A1B6PJ85</accession>
<dbReference type="EMBL" id="CM000766">
    <property type="protein sequence ID" value="KXG25734.1"/>
    <property type="molecule type" value="Genomic_DNA"/>
</dbReference>
<dbReference type="Gramene" id="KXG25733">
    <property type="protein sequence ID" value="KXG25733"/>
    <property type="gene ID" value="SORBI_3007G226200"/>
</dbReference>
<dbReference type="InParanoid" id="A0A1B6PJ85"/>